<evidence type="ECO:0000313" key="15">
    <source>
        <dbReference type="EMBL" id="AWK89485.1"/>
    </source>
</evidence>
<gene>
    <name evidence="15" type="ORF">DEW08_26035</name>
</gene>
<evidence type="ECO:0000256" key="5">
    <source>
        <dbReference type="ARBA" id="ARBA00022553"/>
    </source>
</evidence>
<keyword evidence="4" id="KW-1003">Cell membrane</keyword>
<proteinExistence type="predicted"/>
<dbReference type="GO" id="GO:0007165">
    <property type="term" value="P:signal transduction"/>
    <property type="evidence" value="ECO:0007669"/>
    <property type="project" value="InterPro"/>
</dbReference>
<dbReference type="Pfam" id="PF07536">
    <property type="entry name" value="HWE_HK"/>
    <property type="match status" value="1"/>
</dbReference>
<dbReference type="InterPro" id="IPR033479">
    <property type="entry name" value="dCache_1"/>
</dbReference>
<dbReference type="CDD" id="cd12915">
    <property type="entry name" value="PDC2_DGC_like"/>
    <property type="match status" value="1"/>
</dbReference>
<dbReference type="PROSITE" id="PS50885">
    <property type="entry name" value="HAMP"/>
    <property type="match status" value="1"/>
</dbReference>
<feature type="transmembrane region" description="Helical" evidence="13">
    <location>
        <begin position="278"/>
        <end position="300"/>
    </location>
</feature>
<evidence type="ECO:0000256" key="1">
    <source>
        <dbReference type="ARBA" id="ARBA00000085"/>
    </source>
</evidence>
<dbReference type="KEGG" id="azz:DEW08_26035"/>
<keyword evidence="15" id="KW-0614">Plasmid</keyword>
<keyword evidence="11 13" id="KW-1133">Transmembrane helix</keyword>
<keyword evidence="9 15" id="KW-0418">Kinase</keyword>
<name>A0A2S2CYI5_9PROT</name>
<accession>A0A2S2CYI5</accession>
<evidence type="ECO:0000256" key="6">
    <source>
        <dbReference type="ARBA" id="ARBA00022679"/>
    </source>
</evidence>
<dbReference type="Pfam" id="PF02743">
    <property type="entry name" value="dCache_1"/>
    <property type="match status" value="1"/>
</dbReference>
<dbReference type="CDD" id="cd12914">
    <property type="entry name" value="PDC1_DGC_like"/>
    <property type="match status" value="1"/>
</dbReference>
<organism evidence="15 16">
    <name type="scientific">Azospirillum thermophilum</name>
    <dbReference type="NCBI Taxonomy" id="2202148"/>
    <lineage>
        <taxon>Bacteria</taxon>
        <taxon>Pseudomonadati</taxon>
        <taxon>Pseudomonadota</taxon>
        <taxon>Alphaproteobacteria</taxon>
        <taxon>Rhodospirillales</taxon>
        <taxon>Azospirillaceae</taxon>
        <taxon>Azospirillum</taxon>
    </lineage>
</organism>
<dbReference type="GO" id="GO:0004673">
    <property type="term" value="F:protein histidine kinase activity"/>
    <property type="evidence" value="ECO:0007669"/>
    <property type="project" value="UniProtKB-EC"/>
</dbReference>
<evidence type="ECO:0000313" key="16">
    <source>
        <dbReference type="Proteomes" id="UP000245629"/>
    </source>
</evidence>
<dbReference type="SMART" id="SM00911">
    <property type="entry name" value="HWE_HK"/>
    <property type="match status" value="1"/>
</dbReference>
<evidence type="ECO:0000256" key="11">
    <source>
        <dbReference type="ARBA" id="ARBA00022989"/>
    </source>
</evidence>
<comment type="catalytic activity">
    <reaction evidence="1">
        <text>ATP + protein L-histidine = ADP + protein N-phospho-L-histidine.</text>
        <dbReference type="EC" id="2.7.13.3"/>
    </reaction>
</comment>
<dbReference type="Gene3D" id="3.30.565.10">
    <property type="entry name" value="Histidine kinase-like ATPase, C-terminal domain"/>
    <property type="match status" value="1"/>
</dbReference>
<dbReference type="PANTHER" id="PTHR41523">
    <property type="entry name" value="TWO-COMPONENT SYSTEM SENSOR PROTEIN"/>
    <property type="match status" value="1"/>
</dbReference>
<protein>
    <recommendedName>
        <fullName evidence="3">histidine kinase</fullName>
        <ecNumber evidence="3">2.7.13.3</ecNumber>
    </recommendedName>
</protein>
<evidence type="ECO:0000256" key="7">
    <source>
        <dbReference type="ARBA" id="ARBA00022692"/>
    </source>
</evidence>
<keyword evidence="6" id="KW-0808">Transferase</keyword>
<dbReference type="AlphaFoldDB" id="A0A2S2CYI5"/>
<dbReference type="OrthoDB" id="341208at2"/>
<evidence type="ECO:0000256" key="9">
    <source>
        <dbReference type="ARBA" id="ARBA00022777"/>
    </source>
</evidence>
<feature type="domain" description="HAMP" evidence="14">
    <location>
        <begin position="298"/>
        <end position="351"/>
    </location>
</feature>
<dbReference type="GO" id="GO:0005524">
    <property type="term" value="F:ATP binding"/>
    <property type="evidence" value="ECO:0007669"/>
    <property type="project" value="UniProtKB-KW"/>
</dbReference>
<evidence type="ECO:0000256" key="10">
    <source>
        <dbReference type="ARBA" id="ARBA00022840"/>
    </source>
</evidence>
<dbReference type="GO" id="GO:0005886">
    <property type="term" value="C:plasma membrane"/>
    <property type="evidence" value="ECO:0007669"/>
    <property type="project" value="UniProtKB-SubCell"/>
</dbReference>
<evidence type="ECO:0000256" key="4">
    <source>
        <dbReference type="ARBA" id="ARBA00022475"/>
    </source>
</evidence>
<keyword evidence="12 13" id="KW-0472">Membrane</keyword>
<keyword evidence="7 13" id="KW-0812">Transmembrane</keyword>
<dbReference type="EC" id="2.7.13.3" evidence="3"/>
<comment type="subcellular location">
    <subcellularLocation>
        <location evidence="2">Cell membrane</location>
        <topology evidence="2">Multi-pass membrane protein</topology>
    </subcellularLocation>
</comment>
<evidence type="ECO:0000259" key="14">
    <source>
        <dbReference type="PROSITE" id="PS50885"/>
    </source>
</evidence>
<dbReference type="InterPro" id="IPR011102">
    <property type="entry name" value="Sig_transdc_His_kinase_HWE"/>
</dbReference>
<dbReference type="Proteomes" id="UP000245629">
    <property type="component" value="Plasmid unnamed2"/>
</dbReference>
<keyword evidence="8" id="KW-0547">Nucleotide-binding</keyword>
<evidence type="ECO:0000256" key="12">
    <source>
        <dbReference type="ARBA" id="ARBA00023136"/>
    </source>
</evidence>
<dbReference type="EMBL" id="CP029357">
    <property type="protein sequence ID" value="AWK89485.1"/>
    <property type="molecule type" value="Genomic_DNA"/>
</dbReference>
<dbReference type="PANTHER" id="PTHR41523:SF7">
    <property type="entry name" value="HISTIDINE KINASE"/>
    <property type="match status" value="1"/>
</dbReference>
<keyword evidence="16" id="KW-1185">Reference proteome</keyword>
<evidence type="ECO:0000256" key="2">
    <source>
        <dbReference type="ARBA" id="ARBA00004651"/>
    </source>
</evidence>
<reference evidence="16" key="1">
    <citation type="submission" date="2018-05" db="EMBL/GenBank/DDBJ databases">
        <title>Azospirillum thermophila sp. nov., a novel isolated from hot spring.</title>
        <authorList>
            <person name="Zhao Z."/>
        </authorList>
    </citation>
    <scope>NUCLEOTIDE SEQUENCE [LARGE SCALE GENOMIC DNA]</scope>
    <source>
        <strain evidence="16">CFH 70021</strain>
        <plasmid evidence="16">unnamed2</plasmid>
    </source>
</reference>
<dbReference type="RefSeq" id="WP_109332821.1">
    <property type="nucleotide sequence ID" value="NZ_CP029357.1"/>
</dbReference>
<keyword evidence="5" id="KW-0597">Phosphoprotein</keyword>
<evidence type="ECO:0000256" key="3">
    <source>
        <dbReference type="ARBA" id="ARBA00012438"/>
    </source>
</evidence>
<dbReference type="InterPro" id="IPR003660">
    <property type="entry name" value="HAMP_dom"/>
</dbReference>
<keyword evidence="10" id="KW-0067">ATP-binding</keyword>
<evidence type="ECO:0000256" key="8">
    <source>
        <dbReference type="ARBA" id="ARBA00022741"/>
    </source>
</evidence>
<evidence type="ECO:0000256" key="13">
    <source>
        <dbReference type="SAM" id="Phobius"/>
    </source>
</evidence>
<dbReference type="Gene3D" id="3.30.450.20">
    <property type="entry name" value="PAS domain"/>
    <property type="match status" value="1"/>
</dbReference>
<geneLocation type="plasmid" evidence="15 16">
    <name>unnamed2</name>
</geneLocation>
<dbReference type="InterPro" id="IPR036890">
    <property type="entry name" value="HATPase_C_sf"/>
</dbReference>
<sequence length="562" mass="59961">MPLTYRLFILALVAILPALAAIAYNEHDLRVTREAETREQAIAAARLAAYEIDRIVLGLEQLYIAIGQTEGVQRLDGPACSGYLAALVPQEPHLLRIGILDGDGRLRCASAGEGGDFDYGDRSYLRDALGGRSLVVGHYAVDRPTGQPTLPVAMPLTLAGGARAVIVGAINLSWFGARIAERGIPDGGALTIADSRGTIIARNPLPEQFVGTRIPEPFLRLVRADRPGAEVVLSQDGTRRILGYFPPAIPPGRGFYVSAGLSEEQAAAPISRAFQRGLALAMLGVIVAVASAWAAGHYFVRRPVTRILRTIDAWRGGDGKARTGMVRQGDELAAIGAEIDQLMDEVAARQHHQQLLINELNHRVKNTLATVQAIALLTLKDDVPVADSREAFQSRLVALAQTHDVLTRENWQQADLATVVEQTVAPYVRPGANQFQLGGPAVAMPPRMALALSMAIHELCTNAAKYGALSCAEGTVTVAWTAEETQDGTLLRLDWREAGGPPVMPPVRTGFGTRLISRQLARELNGTVDLDFAPAGLACRVACLLPADFALEAGPLLPAGAG</sequence>